<gene>
    <name evidence="5" type="ORF">J7302_20145</name>
</gene>
<keyword evidence="2 4" id="KW-1133">Transmembrane helix</keyword>
<keyword evidence="6" id="KW-1185">Reference proteome</keyword>
<organism evidence="5 6">
    <name type="scientific">Metapseudomonas boanensis</name>
    <dbReference type="NCBI Taxonomy" id="2822138"/>
    <lineage>
        <taxon>Bacteria</taxon>
        <taxon>Pseudomonadati</taxon>
        <taxon>Pseudomonadota</taxon>
        <taxon>Gammaproteobacteria</taxon>
        <taxon>Pseudomonadales</taxon>
        <taxon>Pseudomonadaceae</taxon>
        <taxon>Metapseudomonas</taxon>
    </lineage>
</organism>
<evidence type="ECO:0000256" key="1">
    <source>
        <dbReference type="ARBA" id="ARBA00022692"/>
    </source>
</evidence>
<feature type="transmembrane region" description="Helical" evidence="4">
    <location>
        <begin position="383"/>
        <end position="413"/>
    </location>
</feature>
<evidence type="ECO:0000313" key="5">
    <source>
        <dbReference type="EMBL" id="MBT8768425.1"/>
    </source>
</evidence>
<dbReference type="Proteomes" id="UP001519667">
    <property type="component" value="Unassembled WGS sequence"/>
</dbReference>
<feature type="transmembrane region" description="Helical" evidence="4">
    <location>
        <begin position="87"/>
        <end position="104"/>
    </location>
</feature>
<feature type="transmembrane region" description="Helical" evidence="4">
    <location>
        <begin position="116"/>
        <end position="135"/>
    </location>
</feature>
<feature type="transmembrane region" description="Helical" evidence="4">
    <location>
        <begin position="56"/>
        <end position="75"/>
    </location>
</feature>
<sequence>MPLLQRASQAIKAEPIELAPAMAAFTLLLCLFGGYFMLRPVRESMGIAGGVENLQWLFSATFITMLLAVPAYGWLNARVPRKQFLDWVYLFFALNLLGFAWLLWKNPEPLWAARAFYVWLSVYNLFVVSLAWSLLADVFDRRQAKRLFPFIAAGASLGGLLGPLLGGWLVGHLGAAGLLVLAALLLLPTLPVRRYLMGWRTHGGAGRPGASGDDESPERPVPGNLFAGITLVLGSPYLLGICAFVLLLTCTSTFLYFEQARLVAALFPEGRQQIRVFSLIDFSVQALSLLCQLFIAGRVAQRFGVAALLGVVPLLVALGFLLLALVPQFTLFVGVMVLRRVGEYAFIRPGREMLFVPLGAQLKYRAKNFIDTVVYRGGDAVSAWLNALLTAIGLGAAQVALVGAGVALAWGLLGWRLGWRHERSAANPSHEVEP</sequence>
<proteinExistence type="predicted"/>
<feature type="transmembrane region" description="Helical" evidence="4">
    <location>
        <begin position="16"/>
        <end position="36"/>
    </location>
</feature>
<dbReference type="Pfam" id="PF07690">
    <property type="entry name" value="MFS_1"/>
    <property type="match status" value="1"/>
</dbReference>
<evidence type="ECO:0000256" key="2">
    <source>
        <dbReference type="ARBA" id="ARBA00022989"/>
    </source>
</evidence>
<evidence type="ECO:0000256" key="4">
    <source>
        <dbReference type="SAM" id="Phobius"/>
    </source>
</evidence>
<dbReference type="InterPro" id="IPR036259">
    <property type="entry name" value="MFS_trans_sf"/>
</dbReference>
<dbReference type="PANTHER" id="PTHR43596:SF1">
    <property type="entry name" value="ADP,ATP CARRIER PROTEIN"/>
    <property type="match status" value="1"/>
</dbReference>
<protein>
    <submittedName>
        <fullName evidence="5">MFS transporter</fullName>
    </submittedName>
</protein>
<dbReference type="SUPFAM" id="SSF103473">
    <property type="entry name" value="MFS general substrate transporter"/>
    <property type="match status" value="1"/>
</dbReference>
<dbReference type="Gene3D" id="1.20.1250.20">
    <property type="entry name" value="MFS general substrate transporter like domains"/>
    <property type="match status" value="1"/>
</dbReference>
<dbReference type="PANTHER" id="PTHR43596">
    <property type="entry name" value="ADP,ATP CARRIER PROTEIN"/>
    <property type="match status" value="1"/>
</dbReference>
<dbReference type="EMBL" id="JAGTIS010000012">
    <property type="protein sequence ID" value="MBT8768425.1"/>
    <property type="molecule type" value="Genomic_DNA"/>
</dbReference>
<feature type="transmembrane region" description="Helical" evidence="4">
    <location>
        <begin position="277"/>
        <end position="296"/>
    </location>
</feature>
<dbReference type="InterPro" id="IPR011701">
    <property type="entry name" value="MFS"/>
</dbReference>
<keyword evidence="3 4" id="KW-0472">Membrane</keyword>
<dbReference type="RefSeq" id="WP_215378739.1">
    <property type="nucleotide sequence ID" value="NZ_JAGTIS010000012.1"/>
</dbReference>
<name>A0ABS5XMW9_9GAMM</name>
<reference evidence="5 6" key="1">
    <citation type="submission" date="2021-04" db="EMBL/GenBank/DDBJ databases">
        <title>Pseudomonas boanensis sp. nov., a bacterium isolated from river water used for household purposes in Boane District, Mozambique.</title>
        <authorList>
            <person name="Nicklasson M."/>
            <person name="Martin-Rodriguez A.J."/>
            <person name="Thorell K."/>
            <person name="Neves L."/>
            <person name="Mussagy A."/>
            <person name="Rydberg H.A."/>
            <person name="Hernroth B."/>
            <person name="Svensson-Stadler L."/>
            <person name="Sjoling A."/>
        </authorList>
    </citation>
    <scope>NUCLEOTIDE SEQUENCE [LARGE SCALE GENOMIC DNA]</scope>
    <source>
        <strain evidence="5 6">DB1</strain>
    </source>
</reference>
<feature type="transmembrane region" description="Helical" evidence="4">
    <location>
        <begin position="303"/>
        <end position="326"/>
    </location>
</feature>
<feature type="transmembrane region" description="Helical" evidence="4">
    <location>
        <begin position="147"/>
        <end position="165"/>
    </location>
</feature>
<comment type="caution">
    <text evidence="5">The sequence shown here is derived from an EMBL/GenBank/DDBJ whole genome shotgun (WGS) entry which is preliminary data.</text>
</comment>
<keyword evidence="1 4" id="KW-0812">Transmembrane</keyword>
<evidence type="ECO:0000313" key="6">
    <source>
        <dbReference type="Proteomes" id="UP001519667"/>
    </source>
</evidence>
<feature type="transmembrane region" description="Helical" evidence="4">
    <location>
        <begin position="171"/>
        <end position="190"/>
    </location>
</feature>
<evidence type="ECO:0000256" key="3">
    <source>
        <dbReference type="ARBA" id="ARBA00023136"/>
    </source>
</evidence>
<accession>A0ABS5XMW9</accession>